<feature type="compositionally biased region" description="Polar residues" evidence="1">
    <location>
        <begin position="1"/>
        <end position="10"/>
    </location>
</feature>
<evidence type="ECO:0000313" key="2">
    <source>
        <dbReference type="EMBL" id="CAK0815812.1"/>
    </source>
</evidence>
<sequence>MTAANATAIQETGRRQRGAAKAARNNDSSSGSTCIGSGASSCSDEPMKISVGAMGAGRVFPPGLENDHSGEALQELDHRHNLSMALQYGDQKGAVVNPYFDPMMMMGMGGYEFAMMHGFARGGFGEASADGTPILDDSSMYARDVCFDGGLGMDLPIGSWGYGGSHLFLGS</sequence>
<evidence type="ECO:0000256" key="1">
    <source>
        <dbReference type="SAM" id="MobiDB-lite"/>
    </source>
</evidence>
<name>A0ABN9RDU5_9DINO</name>
<protein>
    <submittedName>
        <fullName evidence="2">Uncharacterized protein</fullName>
    </submittedName>
</protein>
<evidence type="ECO:0000313" key="3">
    <source>
        <dbReference type="Proteomes" id="UP001189429"/>
    </source>
</evidence>
<keyword evidence="3" id="KW-1185">Reference proteome</keyword>
<gene>
    <name evidence="2" type="ORF">PCOR1329_LOCUS18979</name>
</gene>
<feature type="compositionally biased region" description="Polar residues" evidence="1">
    <location>
        <begin position="25"/>
        <end position="42"/>
    </location>
</feature>
<dbReference type="Proteomes" id="UP001189429">
    <property type="component" value="Unassembled WGS sequence"/>
</dbReference>
<proteinExistence type="predicted"/>
<dbReference type="EMBL" id="CAUYUJ010006014">
    <property type="protein sequence ID" value="CAK0815812.1"/>
    <property type="molecule type" value="Genomic_DNA"/>
</dbReference>
<organism evidence="2 3">
    <name type="scientific">Prorocentrum cordatum</name>
    <dbReference type="NCBI Taxonomy" id="2364126"/>
    <lineage>
        <taxon>Eukaryota</taxon>
        <taxon>Sar</taxon>
        <taxon>Alveolata</taxon>
        <taxon>Dinophyceae</taxon>
        <taxon>Prorocentrales</taxon>
        <taxon>Prorocentraceae</taxon>
        <taxon>Prorocentrum</taxon>
    </lineage>
</organism>
<feature type="region of interest" description="Disordered" evidence="1">
    <location>
        <begin position="1"/>
        <end position="42"/>
    </location>
</feature>
<comment type="caution">
    <text evidence="2">The sequence shown here is derived from an EMBL/GenBank/DDBJ whole genome shotgun (WGS) entry which is preliminary data.</text>
</comment>
<accession>A0ABN9RDU5</accession>
<reference evidence="2" key="1">
    <citation type="submission" date="2023-10" db="EMBL/GenBank/DDBJ databases">
        <authorList>
            <person name="Chen Y."/>
            <person name="Shah S."/>
            <person name="Dougan E. K."/>
            <person name="Thang M."/>
            <person name="Chan C."/>
        </authorList>
    </citation>
    <scope>NUCLEOTIDE SEQUENCE [LARGE SCALE GENOMIC DNA]</scope>
</reference>